<evidence type="ECO:0000256" key="3">
    <source>
        <dbReference type="SAM" id="MobiDB-lite"/>
    </source>
</evidence>
<dbReference type="InterPro" id="IPR000504">
    <property type="entry name" value="RRM_dom"/>
</dbReference>
<dbReference type="SUPFAM" id="SSF54928">
    <property type="entry name" value="RNA-binding domain, RBD"/>
    <property type="match status" value="1"/>
</dbReference>
<evidence type="ECO:0000259" key="4">
    <source>
        <dbReference type="PROSITE" id="PS50102"/>
    </source>
</evidence>
<keyword evidence="1 2" id="KW-0694">RNA-binding</keyword>
<dbReference type="Proteomes" id="UP001165160">
    <property type="component" value="Unassembled WGS sequence"/>
</dbReference>
<comment type="caution">
    <text evidence="5">The sequence shown here is derived from an EMBL/GenBank/DDBJ whole genome shotgun (WGS) entry which is preliminary data.</text>
</comment>
<organism evidence="5 6">
    <name type="scientific">Triparma verrucosa</name>
    <dbReference type="NCBI Taxonomy" id="1606542"/>
    <lineage>
        <taxon>Eukaryota</taxon>
        <taxon>Sar</taxon>
        <taxon>Stramenopiles</taxon>
        <taxon>Ochrophyta</taxon>
        <taxon>Bolidophyceae</taxon>
        <taxon>Parmales</taxon>
        <taxon>Triparmaceae</taxon>
        <taxon>Triparma</taxon>
    </lineage>
</organism>
<proteinExistence type="predicted"/>
<gene>
    <name evidence="5" type="ORF">TrVE_jg7414</name>
</gene>
<dbReference type="PANTHER" id="PTHR47640">
    <property type="entry name" value="TRNA SELENOCYSTEINE 1-ASSOCIATED PROTEIN 1-RELATED-RELATED"/>
    <property type="match status" value="1"/>
</dbReference>
<reference evidence="6" key="1">
    <citation type="journal article" date="2023" name="Commun. Biol.">
        <title>Genome analysis of Parmales, the sister group of diatoms, reveals the evolutionary specialization of diatoms from phago-mixotrophs to photoautotrophs.</title>
        <authorList>
            <person name="Ban H."/>
            <person name="Sato S."/>
            <person name="Yoshikawa S."/>
            <person name="Yamada K."/>
            <person name="Nakamura Y."/>
            <person name="Ichinomiya M."/>
            <person name="Sato N."/>
            <person name="Blanc-Mathieu R."/>
            <person name="Endo H."/>
            <person name="Kuwata A."/>
            <person name="Ogata H."/>
        </authorList>
    </citation>
    <scope>NUCLEOTIDE SEQUENCE [LARGE SCALE GENOMIC DNA]</scope>
    <source>
        <strain evidence="6">NIES 3699</strain>
    </source>
</reference>
<dbReference type="Pfam" id="PF00076">
    <property type="entry name" value="RRM_1"/>
    <property type="match status" value="1"/>
</dbReference>
<dbReference type="Gene3D" id="3.30.70.330">
    <property type="match status" value="1"/>
</dbReference>
<dbReference type="InterPro" id="IPR035979">
    <property type="entry name" value="RBD_domain_sf"/>
</dbReference>
<feature type="compositionally biased region" description="Polar residues" evidence="3">
    <location>
        <begin position="57"/>
        <end position="66"/>
    </location>
</feature>
<dbReference type="SMART" id="SM00360">
    <property type="entry name" value="RRM"/>
    <property type="match status" value="1"/>
</dbReference>
<feature type="region of interest" description="Disordered" evidence="3">
    <location>
        <begin position="57"/>
        <end position="105"/>
    </location>
</feature>
<feature type="region of interest" description="Disordered" evidence="3">
    <location>
        <begin position="18"/>
        <end position="39"/>
    </location>
</feature>
<feature type="compositionally biased region" description="Low complexity" evidence="3">
    <location>
        <begin position="85"/>
        <end position="105"/>
    </location>
</feature>
<accession>A0A9W7KSB2</accession>
<dbReference type="PROSITE" id="PS50102">
    <property type="entry name" value="RRM"/>
    <property type="match status" value="1"/>
</dbReference>
<protein>
    <recommendedName>
        <fullName evidence="4">RRM domain-containing protein</fullName>
    </recommendedName>
</protein>
<feature type="region of interest" description="Disordered" evidence="3">
    <location>
        <begin position="203"/>
        <end position="228"/>
    </location>
</feature>
<evidence type="ECO:0000313" key="5">
    <source>
        <dbReference type="EMBL" id="GMI09843.1"/>
    </source>
</evidence>
<evidence type="ECO:0000256" key="1">
    <source>
        <dbReference type="ARBA" id="ARBA00022884"/>
    </source>
</evidence>
<dbReference type="InterPro" id="IPR050825">
    <property type="entry name" value="RBM42_RBP45_47-like"/>
</dbReference>
<feature type="domain" description="RRM" evidence="4">
    <location>
        <begin position="126"/>
        <end position="203"/>
    </location>
</feature>
<name>A0A9W7KSB2_9STRA</name>
<dbReference type="PANTHER" id="PTHR47640:SF11">
    <property type="entry name" value="RNA-BINDING PROTEIN 42"/>
    <property type="match status" value="1"/>
</dbReference>
<dbReference type="AlphaFoldDB" id="A0A9W7KSB2"/>
<evidence type="ECO:0000256" key="2">
    <source>
        <dbReference type="PROSITE-ProRule" id="PRU00176"/>
    </source>
</evidence>
<dbReference type="GO" id="GO:0003729">
    <property type="term" value="F:mRNA binding"/>
    <property type="evidence" value="ECO:0007669"/>
    <property type="project" value="InterPro"/>
</dbReference>
<dbReference type="InterPro" id="IPR012677">
    <property type="entry name" value="Nucleotide-bd_a/b_plait_sf"/>
</dbReference>
<keyword evidence="6" id="KW-1185">Reference proteome</keyword>
<evidence type="ECO:0000313" key="6">
    <source>
        <dbReference type="Proteomes" id="UP001165160"/>
    </source>
</evidence>
<dbReference type="EMBL" id="BRXX01000406">
    <property type="protein sequence ID" value="GMI09843.1"/>
    <property type="molecule type" value="Genomic_DNA"/>
</dbReference>
<sequence length="228" mass="25175">MSELDDFFDDVDEAEAVAEKEELEQPVAKKQKLEEPAQPVQIISKTTVFKAPVLPNEVSTSSSNLSVPVRGVPPPPPPSARTGNVSSKPSSSSVPSAPSKSTSVVRSSCGKTWVDTSLADFPENDYRLFIGDLSRDATNSDLTSAFSHFKSLALTKVIFDNMGKPKGFGFVSLLSFEDAAKAIREMNGKYIRGRPIKVKRSEWKDRDKKEVKKKNKKEEKRKRDLGLN</sequence>